<proteinExistence type="inferred from homology"/>
<organism evidence="3 4">
    <name type="scientific">Cordylochernes scorpioides</name>
    <dbReference type="NCBI Taxonomy" id="51811"/>
    <lineage>
        <taxon>Eukaryota</taxon>
        <taxon>Metazoa</taxon>
        <taxon>Ecdysozoa</taxon>
        <taxon>Arthropoda</taxon>
        <taxon>Chelicerata</taxon>
        <taxon>Arachnida</taxon>
        <taxon>Pseudoscorpiones</taxon>
        <taxon>Cheliferoidea</taxon>
        <taxon>Chernetidae</taxon>
        <taxon>Cordylochernes</taxon>
    </lineage>
</organism>
<dbReference type="InterPro" id="IPR043202">
    <property type="entry name" value="Band-7_stomatin-like"/>
</dbReference>
<sequence length="302" mass="33625">MMECSHDIIFGWDFFKATEAVIDCGRNELHLGETSVLESREEENQRLIQVVKEFERAVIFRLGHLRQGGARGPGLFFVLPFTDRFLKVDLRTVSTRISSQTILTKDSVTVVVDAVVFYRVFDACSYVIKVNHPKLSTIQLAATTVRTELGAKTLSEILTEQSAIGSNITEIMNSITAPWGITVERVEIKDVLMPKQLQRSMASVAEASREARAKYIAAEGELKASKAFKEAAEMISDAPAAIQLRYLQTLTTVATERNHTIVFPLPIELFSKFLDMSKMFQSEGIQQVEPSKPSTSAEGSTQ</sequence>
<keyword evidence="4" id="KW-1185">Reference proteome</keyword>
<dbReference type="Pfam" id="PF01145">
    <property type="entry name" value="Band_7"/>
    <property type="match status" value="1"/>
</dbReference>
<feature type="domain" description="Band 7" evidence="2">
    <location>
        <begin position="46"/>
        <end position="205"/>
    </location>
</feature>
<dbReference type="SMART" id="SM00244">
    <property type="entry name" value="PHB"/>
    <property type="match status" value="1"/>
</dbReference>
<evidence type="ECO:0000256" key="1">
    <source>
        <dbReference type="ARBA" id="ARBA00008164"/>
    </source>
</evidence>
<dbReference type="Proteomes" id="UP001235939">
    <property type="component" value="Chromosome 10"/>
</dbReference>
<accession>A0ABY6KX53</accession>
<dbReference type="Gene3D" id="3.30.479.30">
    <property type="entry name" value="Band 7 domain"/>
    <property type="match status" value="1"/>
</dbReference>
<reference evidence="3 4" key="1">
    <citation type="submission" date="2022-01" db="EMBL/GenBank/DDBJ databases">
        <title>A chromosomal length assembly of Cordylochernes scorpioides.</title>
        <authorList>
            <person name="Zeh D."/>
            <person name="Zeh J."/>
        </authorList>
    </citation>
    <scope>NUCLEOTIDE SEQUENCE [LARGE SCALE GENOMIC DNA]</scope>
    <source>
        <strain evidence="3">IN4F17</strain>
        <tissue evidence="3">Whole Body</tissue>
    </source>
</reference>
<dbReference type="PRINTS" id="PR00721">
    <property type="entry name" value="STOMATIN"/>
</dbReference>
<dbReference type="PANTHER" id="PTHR10264:SF19">
    <property type="entry name" value="AT06885P-RELATED"/>
    <property type="match status" value="1"/>
</dbReference>
<dbReference type="SUPFAM" id="SSF117892">
    <property type="entry name" value="Band 7/SPFH domain"/>
    <property type="match status" value="1"/>
</dbReference>
<evidence type="ECO:0000259" key="2">
    <source>
        <dbReference type="SMART" id="SM00244"/>
    </source>
</evidence>
<evidence type="ECO:0000313" key="4">
    <source>
        <dbReference type="Proteomes" id="UP001235939"/>
    </source>
</evidence>
<dbReference type="Gene3D" id="6.10.250.2090">
    <property type="match status" value="1"/>
</dbReference>
<comment type="similarity">
    <text evidence="1">Belongs to the band 7/mec-2 family.</text>
</comment>
<dbReference type="EMBL" id="CP092872">
    <property type="protein sequence ID" value="UYV73443.1"/>
    <property type="molecule type" value="Genomic_DNA"/>
</dbReference>
<name>A0ABY6KX53_9ARAC</name>
<dbReference type="InterPro" id="IPR001107">
    <property type="entry name" value="Band_7"/>
</dbReference>
<evidence type="ECO:0000313" key="3">
    <source>
        <dbReference type="EMBL" id="UYV73443.1"/>
    </source>
</evidence>
<gene>
    <name evidence="3" type="ORF">LAZ67_10003249</name>
</gene>
<dbReference type="InterPro" id="IPR001972">
    <property type="entry name" value="Stomatin_HflK_fam"/>
</dbReference>
<dbReference type="InterPro" id="IPR036013">
    <property type="entry name" value="Band_7/SPFH_dom_sf"/>
</dbReference>
<dbReference type="PANTHER" id="PTHR10264">
    <property type="entry name" value="BAND 7 PROTEIN-RELATED"/>
    <property type="match status" value="1"/>
</dbReference>
<protein>
    <recommendedName>
        <fullName evidence="2">Band 7 domain-containing protein</fullName>
    </recommendedName>
</protein>